<dbReference type="AlphaFoldDB" id="A0A8S9UTM5"/>
<dbReference type="GO" id="GO:0000978">
    <property type="term" value="F:RNA polymerase II cis-regulatory region sequence-specific DNA binding"/>
    <property type="evidence" value="ECO:0007669"/>
    <property type="project" value="TreeGrafter"/>
</dbReference>
<feature type="domain" description="Transcription activator GCR1-like" evidence="1">
    <location>
        <begin position="132"/>
        <end position="210"/>
    </location>
</feature>
<dbReference type="Pfam" id="PF12550">
    <property type="entry name" value="GCR1_C"/>
    <property type="match status" value="1"/>
</dbReference>
<evidence type="ECO:0000313" key="2">
    <source>
        <dbReference type="EMBL" id="KAF4144061.1"/>
    </source>
</evidence>
<proteinExistence type="predicted"/>
<gene>
    <name evidence="2" type="ORF">GN958_ATG06743</name>
</gene>
<organism evidence="2 3">
    <name type="scientific">Phytophthora infestans</name>
    <name type="common">Potato late blight agent</name>
    <name type="synonym">Botrytis infestans</name>
    <dbReference type="NCBI Taxonomy" id="4787"/>
    <lineage>
        <taxon>Eukaryota</taxon>
        <taxon>Sar</taxon>
        <taxon>Stramenopiles</taxon>
        <taxon>Oomycota</taxon>
        <taxon>Peronosporomycetes</taxon>
        <taxon>Peronosporales</taxon>
        <taxon>Peronosporaceae</taxon>
        <taxon>Phytophthora</taxon>
    </lineage>
</organism>
<dbReference type="PANTHER" id="PTHR37784">
    <property type="entry name" value="PROTEIN MSN1"/>
    <property type="match status" value="1"/>
</dbReference>
<evidence type="ECO:0000313" key="3">
    <source>
        <dbReference type="Proteomes" id="UP000704712"/>
    </source>
</evidence>
<dbReference type="GO" id="GO:0060963">
    <property type="term" value="P:positive regulation of ribosomal protein gene transcription by RNA polymerase II"/>
    <property type="evidence" value="ECO:0007669"/>
    <property type="project" value="TreeGrafter"/>
</dbReference>
<dbReference type="EMBL" id="JAACNO010000902">
    <property type="protein sequence ID" value="KAF4144061.1"/>
    <property type="molecule type" value="Genomic_DNA"/>
</dbReference>
<reference evidence="2" key="1">
    <citation type="submission" date="2020-03" db="EMBL/GenBank/DDBJ databases">
        <title>Hybrid Assembly of Korean Phytophthora infestans isolates.</title>
        <authorList>
            <person name="Prokchorchik M."/>
            <person name="Lee Y."/>
            <person name="Seo J."/>
            <person name="Cho J.-H."/>
            <person name="Park Y.-E."/>
            <person name="Jang D.-C."/>
            <person name="Im J.-S."/>
            <person name="Choi J.-G."/>
            <person name="Park H.-J."/>
            <person name="Lee G.-B."/>
            <person name="Lee Y.-G."/>
            <person name="Hong S.-Y."/>
            <person name="Cho K."/>
            <person name="Sohn K.H."/>
        </authorList>
    </citation>
    <scope>NUCLEOTIDE SEQUENCE</scope>
    <source>
        <strain evidence="2">KR_2_A2</strain>
    </source>
</reference>
<dbReference type="Gene3D" id="1.10.443.20">
    <property type="entry name" value="Centromere DNA-binding protein complex CBF3 subunit, domain 2"/>
    <property type="match status" value="1"/>
</dbReference>
<name>A0A8S9UTM5_PHYIN</name>
<protein>
    <submittedName>
        <fullName evidence="2">Transcriptional activator of glycolytic enzyme</fullName>
    </submittedName>
</protein>
<sequence length="231" mass="25903">MRVVFLQDSVVLRRQYPNHQLWKHSLFSTAEYASFDQELYSLIPAITQPETKSLAVVVPQIADVLKNGMESLHGKLDALAAGIDTLKALSNKRLVLSWEDSTSGHDPLQSAVTQPPFTSCAIPQSLQPRNPKLSRSISTVVDLWKKYSVGLAGNMSISEANEKLGSKWRKDPTEARFYLRRKKYYDAITKTAATHNISPNQAAEKLELARKGDNLSLNVFSRKLDTYTIQL</sequence>
<accession>A0A8S9UTM5</accession>
<dbReference type="InterPro" id="IPR052146">
    <property type="entry name" value="HOT1"/>
</dbReference>
<dbReference type="Proteomes" id="UP000704712">
    <property type="component" value="Unassembled WGS sequence"/>
</dbReference>
<dbReference type="InterPro" id="IPR038279">
    <property type="entry name" value="Ndc10_dom2_sf"/>
</dbReference>
<evidence type="ECO:0000259" key="1">
    <source>
        <dbReference type="Pfam" id="PF12550"/>
    </source>
</evidence>
<comment type="caution">
    <text evidence="2">The sequence shown here is derived from an EMBL/GenBank/DDBJ whole genome shotgun (WGS) entry which is preliminary data.</text>
</comment>
<dbReference type="InterPro" id="IPR022210">
    <property type="entry name" value="TF_GCR1-like"/>
</dbReference>
<dbReference type="PANTHER" id="PTHR37784:SF2">
    <property type="entry name" value="HIGH-OSMOLARITY-INDUCED TRANSCRIPTION PROTEIN 1"/>
    <property type="match status" value="1"/>
</dbReference>
<dbReference type="GO" id="GO:0000981">
    <property type="term" value="F:DNA-binding transcription factor activity, RNA polymerase II-specific"/>
    <property type="evidence" value="ECO:0007669"/>
    <property type="project" value="TreeGrafter"/>
</dbReference>